<reference evidence="2" key="1">
    <citation type="submission" date="2019-08" db="EMBL/GenBank/DDBJ databases">
        <authorList>
            <person name="Kucharzyk K."/>
            <person name="Murdoch R.W."/>
            <person name="Higgins S."/>
            <person name="Loffler F."/>
        </authorList>
    </citation>
    <scope>NUCLEOTIDE SEQUENCE</scope>
</reference>
<dbReference type="Pfam" id="PF10823">
    <property type="entry name" value="DUF2568"/>
    <property type="match status" value="1"/>
</dbReference>
<sequence length="66" mass="7297">MVAVLWGLFVSPKAAILVSAPLHLFLEIALLGLGSAALFFSHKPNLAWIYTILVIINKILLVIWKQ</sequence>
<dbReference type="EMBL" id="VSSQ01109159">
    <property type="protein sequence ID" value="MPN47559.1"/>
    <property type="molecule type" value="Genomic_DNA"/>
</dbReference>
<evidence type="ECO:0000256" key="1">
    <source>
        <dbReference type="SAM" id="Phobius"/>
    </source>
</evidence>
<keyword evidence="1" id="KW-1133">Transmembrane helix</keyword>
<dbReference type="AlphaFoldDB" id="A0A645IAT4"/>
<accession>A0A645IAT4</accession>
<feature type="transmembrane region" description="Helical" evidence="1">
    <location>
        <begin position="47"/>
        <end position="64"/>
    </location>
</feature>
<name>A0A645IAT4_9ZZZZ</name>
<keyword evidence="1" id="KW-0472">Membrane</keyword>
<protein>
    <submittedName>
        <fullName evidence="2">Uncharacterized protein</fullName>
    </submittedName>
</protein>
<organism evidence="2">
    <name type="scientific">bioreactor metagenome</name>
    <dbReference type="NCBI Taxonomy" id="1076179"/>
    <lineage>
        <taxon>unclassified sequences</taxon>
        <taxon>metagenomes</taxon>
        <taxon>ecological metagenomes</taxon>
    </lineage>
</organism>
<dbReference type="InterPro" id="IPR021214">
    <property type="entry name" value="DUF2568"/>
</dbReference>
<keyword evidence="1" id="KW-0812">Transmembrane</keyword>
<comment type="caution">
    <text evidence="2">The sequence shown here is derived from an EMBL/GenBank/DDBJ whole genome shotgun (WGS) entry which is preliminary data.</text>
</comment>
<proteinExistence type="predicted"/>
<gene>
    <name evidence="2" type="ORF">SDC9_195162</name>
</gene>
<feature type="transmembrane region" description="Helical" evidence="1">
    <location>
        <begin position="24"/>
        <end position="40"/>
    </location>
</feature>
<evidence type="ECO:0000313" key="2">
    <source>
        <dbReference type="EMBL" id="MPN47559.1"/>
    </source>
</evidence>